<feature type="transmembrane region" description="Helical" evidence="12">
    <location>
        <begin position="621"/>
        <end position="643"/>
    </location>
</feature>
<evidence type="ECO:0000256" key="5">
    <source>
        <dbReference type="ARBA" id="ARBA00022676"/>
    </source>
</evidence>
<keyword evidence="5 16" id="KW-0328">Glycosyltransferase</keyword>
<feature type="transmembrane region" description="Helical" evidence="12">
    <location>
        <begin position="287"/>
        <end position="304"/>
    </location>
</feature>
<dbReference type="InterPro" id="IPR007680">
    <property type="entry name" value="Arabino_trans_central"/>
</dbReference>
<feature type="transmembrane region" description="Helical" evidence="12">
    <location>
        <begin position="316"/>
        <end position="334"/>
    </location>
</feature>
<keyword evidence="6 16" id="KW-0808">Transferase</keyword>
<comment type="subcellular location">
    <subcellularLocation>
        <location evidence="2">Cell membrane</location>
        <topology evidence="2">Multi-pass membrane protein</topology>
    </subcellularLocation>
</comment>
<dbReference type="Pfam" id="PF14896">
    <property type="entry name" value="Arabino_trans_C"/>
    <property type="match status" value="1"/>
</dbReference>
<dbReference type="RefSeq" id="WP_185001145.1">
    <property type="nucleotide sequence ID" value="NZ_BAAAUI010000026.1"/>
</dbReference>
<dbReference type="InterPro" id="IPR040920">
    <property type="entry name" value="Arabino_trans_N"/>
</dbReference>
<keyword evidence="9 12" id="KW-0472">Membrane</keyword>
<gene>
    <name evidence="16" type="ORF">HNR67_001236</name>
</gene>
<comment type="caution">
    <text evidence="16">The sequence shown here is derived from an EMBL/GenBank/DDBJ whole genome shotgun (WGS) entry which is preliminary data.</text>
</comment>
<evidence type="ECO:0000256" key="10">
    <source>
        <dbReference type="ARBA" id="ARBA00023316"/>
    </source>
</evidence>
<evidence type="ECO:0000256" key="6">
    <source>
        <dbReference type="ARBA" id="ARBA00022679"/>
    </source>
</evidence>
<evidence type="ECO:0000313" key="17">
    <source>
        <dbReference type="Proteomes" id="UP000533598"/>
    </source>
</evidence>
<evidence type="ECO:0000256" key="11">
    <source>
        <dbReference type="SAM" id="MobiDB-lite"/>
    </source>
</evidence>
<feature type="transmembrane region" description="Helical" evidence="12">
    <location>
        <begin position="464"/>
        <end position="483"/>
    </location>
</feature>
<name>A0A7W7C5Y2_9PSEU</name>
<evidence type="ECO:0000259" key="15">
    <source>
        <dbReference type="Pfam" id="PF17689"/>
    </source>
</evidence>
<feature type="transmembrane region" description="Helical" evidence="12">
    <location>
        <begin position="405"/>
        <end position="422"/>
    </location>
</feature>
<sequence>MNSRAALALALSTVLCGLLLPFAPVLVNDPVLSWPKDPDRPESSLALLVPYRPLSLDVRLPCTTLRPARADTVVFASHRPDDAHGAARGLTVLAGAGTVRITSDGSGLYQGAAPAGDCALRIRANTTETVVELDGDRLTAAHRDPPQVSAFATALDPAAASGMSAVAHTDARFESSPALLKILLLATQVLLLGGCLFLLWRGDSRRRRRWLPRRPGWLDGVMLTVLGAWAVAGPMTDDDGFYAAMARAAADTGYVGNYYHWFNVTEAPFSLLQELLTPWVQLSQAPLWLRLPSLVAAFGTWLVLSRGVLPRLTEHQPRILTAAVLLCWLLPYGIGVRPEPWVALGLASVLALVLRALAHGRAFPLGVAVALAGLCAAITPSGLVAFTPFLGLARPLSRLLKARRGGLLVLACASTGLLAVFADTSLGAVLEATRVHGEIGPALAWHEEIVRYFFLLDEGSMGSFARRFPVLLALGLLLLLPVLRLRIRNRVSDTLPPLAAVAGPGIALAAGLGLLWLAPSKWTHHFGSLTALATVVTALVLAELPAALRLAGYTWRGGLALTAGSAVLVALAMAGPNTWYGYSQFGVDPKLPSILANPLLWLAIGLVLAWCWRDLLPAPRLILVLGLVTSLLLTAGTFALATWRLRDSWSMAKENFRHVLGQSCGMADEVSTLTYQRLTPQHSVPSPGGAPTPPPEEQPVWGTFGRLGGPGHEWFTGEVLTPWHPLPALGPGQDISVQLAGKLNGGNTASVHFGHQDKLLAEQTVTDVQDSPDWRETGLRPPPGATQVRVKLRDGTVGAGGWLATTAPRLRSAHPLLALLGPDRPVMIDWQLSLAFPCLRAARVSHGLTEAPEYVLVPRIRDRCKRYGAACLPFGVPGIAREEPQGGSFLPAHQAAAARPELPTRFAGLPERSRRMGDDWGALIRYDYPFGGHGYRLELRERLVAGWEWGWRQPIVPSLEKQREQYANN</sequence>
<feature type="compositionally biased region" description="Pro residues" evidence="11">
    <location>
        <begin position="688"/>
        <end position="697"/>
    </location>
</feature>
<keyword evidence="10" id="KW-0961">Cell wall biogenesis/degradation</keyword>
<keyword evidence="17" id="KW-1185">Reference proteome</keyword>
<keyword evidence="8 12" id="KW-1133">Transmembrane helix</keyword>
<dbReference type="GO" id="GO:0071766">
    <property type="term" value="P:Actinobacterium-type cell wall biogenesis"/>
    <property type="evidence" value="ECO:0007669"/>
    <property type="project" value="InterPro"/>
</dbReference>
<comment type="function">
    <text evidence="1">Arabinosyl transferase responsible for the polymerization of arabinose into the arabinan of arabinogalactan.</text>
</comment>
<feature type="domain" description="Arabinofuranosyltransferase central" evidence="13">
    <location>
        <begin position="176"/>
        <end position="588"/>
    </location>
</feature>
<feature type="domain" description="Arabinosyltransferase C-terminal" evidence="14">
    <location>
        <begin position="736"/>
        <end position="861"/>
    </location>
</feature>
<feature type="region of interest" description="Disordered" evidence="11">
    <location>
        <begin position="679"/>
        <end position="702"/>
    </location>
</feature>
<organism evidence="16 17">
    <name type="scientific">Crossiella cryophila</name>
    <dbReference type="NCBI Taxonomy" id="43355"/>
    <lineage>
        <taxon>Bacteria</taxon>
        <taxon>Bacillati</taxon>
        <taxon>Actinomycetota</taxon>
        <taxon>Actinomycetes</taxon>
        <taxon>Pseudonocardiales</taxon>
        <taxon>Pseudonocardiaceae</taxon>
        <taxon>Crossiella</taxon>
    </lineage>
</organism>
<dbReference type="Gene3D" id="2.60.120.610">
    <property type="entry name" value="arabinofuranosyltransferase like domain"/>
    <property type="match status" value="1"/>
</dbReference>
<dbReference type="Pfam" id="PF04602">
    <property type="entry name" value="Arabinose_trans"/>
    <property type="match status" value="1"/>
</dbReference>
<feature type="transmembrane region" description="Helical" evidence="12">
    <location>
        <begin position="553"/>
        <end position="574"/>
    </location>
</feature>
<dbReference type="AlphaFoldDB" id="A0A7W7C5Y2"/>
<evidence type="ECO:0000259" key="14">
    <source>
        <dbReference type="Pfam" id="PF14896"/>
    </source>
</evidence>
<evidence type="ECO:0000313" key="16">
    <source>
        <dbReference type="EMBL" id="MBB4675118.1"/>
    </source>
</evidence>
<evidence type="ECO:0000256" key="7">
    <source>
        <dbReference type="ARBA" id="ARBA00022692"/>
    </source>
</evidence>
<evidence type="ECO:0000256" key="9">
    <source>
        <dbReference type="ARBA" id="ARBA00023136"/>
    </source>
</evidence>
<evidence type="ECO:0000256" key="12">
    <source>
        <dbReference type="SAM" id="Phobius"/>
    </source>
</evidence>
<evidence type="ECO:0000256" key="2">
    <source>
        <dbReference type="ARBA" id="ARBA00004651"/>
    </source>
</evidence>
<dbReference type="GO" id="GO:0071555">
    <property type="term" value="P:cell wall organization"/>
    <property type="evidence" value="ECO:0007669"/>
    <property type="project" value="UniProtKB-KW"/>
</dbReference>
<dbReference type="InterPro" id="IPR027451">
    <property type="entry name" value="EmbABC_dom1"/>
</dbReference>
<dbReference type="Proteomes" id="UP000533598">
    <property type="component" value="Unassembled WGS sequence"/>
</dbReference>
<dbReference type="GO" id="GO:0005886">
    <property type="term" value="C:plasma membrane"/>
    <property type="evidence" value="ECO:0007669"/>
    <property type="project" value="UniProtKB-SubCell"/>
</dbReference>
<feature type="domain" description="Arabinosyltransferas concanavalin like" evidence="15">
    <location>
        <begin position="32"/>
        <end position="172"/>
    </location>
</feature>
<evidence type="ECO:0000256" key="4">
    <source>
        <dbReference type="ARBA" id="ARBA00022475"/>
    </source>
</evidence>
<accession>A0A7W7C5Y2</accession>
<feature type="transmembrane region" description="Helical" evidence="12">
    <location>
        <begin position="522"/>
        <end position="541"/>
    </location>
</feature>
<reference evidence="16 17" key="1">
    <citation type="submission" date="2020-08" db="EMBL/GenBank/DDBJ databases">
        <title>Sequencing the genomes of 1000 actinobacteria strains.</title>
        <authorList>
            <person name="Klenk H.-P."/>
        </authorList>
    </citation>
    <scope>NUCLEOTIDE SEQUENCE [LARGE SCALE GENOMIC DNA]</scope>
    <source>
        <strain evidence="16 17">DSM 44230</strain>
    </source>
</reference>
<keyword evidence="7 12" id="KW-0812">Transmembrane</keyword>
<feature type="transmembrane region" description="Helical" evidence="12">
    <location>
        <begin position="495"/>
        <end position="516"/>
    </location>
</feature>
<evidence type="ECO:0000259" key="13">
    <source>
        <dbReference type="Pfam" id="PF04602"/>
    </source>
</evidence>
<protein>
    <submittedName>
        <fullName evidence="16">Arabinosyltransferase C</fullName>
        <ecNumber evidence="16">2.4.2.-</ecNumber>
    </submittedName>
</protein>
<dbReference type="InterPro" id="IPR042486">
    <property type="entry name" value="Arabino_trans_C_2"/>
</dbReference>
<evidence type="ECO:0000256" key="3">
    <source>
        <dbReference type="ARBA" id="ARBA00008195"/>
    </source>
</evidence>
<feature type="transmembrane region" description="Helical" evidence="12">
    <location>
        <begin position="594"/>
        <end position="612"/>
    </location>
</feature>
<evidence type="ECO:0000256" key="8">
    <source>
        <dbReference type="ARBA" id="ARBA00022989"/>
    </source>
</evidence>
<evidence type="ECO:0000256" key="1">
    <source>
        <dbReference type="ARBA" id="ARBA00003001"/>
    </source>
</evidence>
<dbReference type="EMBL" id="JACHMH010000001">
    <property type="protein sequence ID" value="MBB4675118.1"/>
    <property type="molecule type" value="Genomic_DNA"/>
</dbReference>
<feature type="transmembrane region" description="Helical" evidence="12">
    <location>
        <begin position="341"/>
        <end position="358"/>
    </location>
</feature>
<dbReference type="InterPro" id="IPR032731">
    <property type="entry name" value="Arabino_trans_C"/>
</dbReference>
<feature type="transmembrane region" description="Helical" evidence="12">
    <location>
        <begin position="370"/>
        <end position="393"/>
    </location>
</feature>
<dbReference type="GO" id="GO:0052636">
    <property type="term" value="F:arabinosyltransferase activity"/>
    <property type="evidence" value="ECO:0007669"/>
    <property type="project" value="InterPro"/>
</dbReference>
<comment type="similarity">
    <text evidence="3">Belongs to the emb family.</text>
</comment>
<keyword evidence="4" id="KW-1003">Cell membrane</keyword>
<proteinExistence type="inferred from homology"/>
<dbReference type="Pfam" id="PF17689">
    <property type="entry name" value="Arabino_trans_N"/>
    <property type="match status" value="1"/>
</dbReference>
<dbReference type="Gene3D" id="2.60.120.940">
    <property type="entry name" value="EmbC, C-terminal domain, subdomain 2"/>
    <property type="match status" value="1"/>
</dbReference>
<dbReference type="EC" id="2.4.2.-" evidence="16"/>
<feature type="transmembrane region" description="Helical" evidence="12">
    <location>
        <begin position="178"/>
        <end position="200"/>
    </location>
</feature>